<dbReference type="OrthoDB" id="5858at2759"/>
<protein>
    <submittedName>
        <fullName evidence="8">Similar to peroxisomal membrane protein PMP22</fullName>
    </submittedName>
</protein>
<gene>
    <name evidence="8" type="ORF">CYME_CMS057C</name>
</gene>
<comment type="subcellular location">
    <subcellularLocation>
        <location evidence="1">Membrane</location>
        <topology evidence="1">Multi-pass membrane protein</topology>
    </subcellularLocation>
</comment>
<evidence type="ECO:0000256" key="3">
    <source>
        <dbReference type="ARBA" id="ARBA00022692"/>
    </source>
</evidence>
<evidence type="ECO:0000256" key="1">
    <source>
        <dbReference type="ARBA" id="ARBA00004141"/>
    </source>
</evidence>
<feature type="compositionally biased region" description="Gly residues" evidence="7">
    <location>
        <begin position="76"/>
        <end position="99"/>
    </location>
</feature>
<dbReference type="AlphaFoldDB" id="M1VHB0"/>
<evidence type="ECO:0000256" key="4">
    <source>
        <dbReference type="ARBA" id="ARBA00022989"/>
    </source>
</evidence>
<evidence type="ECO:0000256" key="6">
    <source>
        <dbReference type="RuleBase" id="RU363053"/>
    </source>
</evidence>
<dbReference type="PANTHER" id="PTHR11266">
    <property type="entry name" value="PEROXISOMAL MEMBRANE PROTEIN 2, PXMP2 MPV17"/>
    <property type="match status" value="1"/>
</dbReference>
<dbReference type="PANTHER" id="PTHR11266:SF17">
    <property type="entry name" value="PROTEIN MPV17"/>
    <property type="match status" value="1"/>
</dbReference>
<reference evidence="8 9" key="1">
    <citation type="journal article" date="2004" name="Nature">
        <title>Genome sequence of the ultrasmall unicellular red alga Cyanidioschyzon merolae 10D.</title>
        <authorList>
            <person name="Matsuzaki M."/>
            <person name="Misumi O."/>
            <person name="Shin-i T."/>
            <person name="Maruyama S."/>
            <person name="Takahara M."/>
            <person name="Miyagishima S."/>
            <person name="Mori T."/>
            <person name="Nishida K."/>
            <person name="Yagisawa F."/>
            <person name="Nishida K."/>
            <person name="Yoshida Y."/>
            <person name="Nishimura Y."/>
            <person name="Nakao S."/>
            <person name="Kobayashi T."/>
            <person name="Momoyama Y."/>
            <person name="Higashiyama T."/>
            <person name="Minoda A."/>
            <person name="Sano M."/>
            <person name="Nomoto H."/>
            <person name="Oishi K."/>
            <person name="Hayashi H."/>
            <person name="Ohta F."/>
            <person name="Nishizaka S."/>
            <person name="Haga S."/>
            <person name="Miura S."/>
            <person name="Morishita T."/>
            <person name="Kabeya Y."/>
            <person name="Terasawa K."/>
            <person name="Suzuki Y."/>
            <person name="Ishii Y."/>
            <person name="Asakawa S."/>
            <person name="Takano H."/>
            <person name="Ohta N."/>
            <person name="Kuroiwa H."/>
            <person name="Tanaka K."/>
            <person name="Shimizu N."/>
            <person name="Sugano S."/>
            <person name="Sato N."/>
            <person name="Nozaki H."/>
            <person name="Ogasawara N."/>
            <person name="Kohara Y."/>
            <person name="Kuroiwa T."/>
        </authorList>
    </citation>
    <scope>NUCLEOTIDE SEQUENCE [LARGE SCALE GENOMIC DNA]</scope>
    <source>
        <strain evidence="8 9">10D</strain>
    </source>
</reference>
<name>M1VHB0_CYAM1</name>
<dbReference type="EMBL" id="AP006501">
    <property type="protein sequence ID" value="BAM82702.1"/>
    <property type="molecule type" value="Genomic_DNA"/>
</dbReference>
<feature type="transmembrane region" description="Helical" evidence="6">
    <location>
        <begin position="166"/>
        <end position="187"/>
    </location>
</feature>
<dbReference type="KEGG" id="cme:CYME_CMS057C"/>
<reference evidence="8 9" key="2">
    <citation type="journal article" date="2007" name="BMC Biol.">
        <title>A 100%-complete sequence reveals unusually simple genomic features in the hot-spring red alga Cyanidioschyzon merolae.</title>
        <authorList>
            <person name="Nozaki H."/>
            <person name="Takano H."/>
            <person name="Misumi O."/>
            <person name="Terasawa K."/>
            <person name="Matsuzaki M."/>
            <person name="Maruyama S."/>
            <person name="Nishida K."/>
            <person name="Yagisawa F."/>
            <person name="Yoshida Y."/>
            <person name="Fujiwara T."/>
            <person name="Takio S."/>
            <person name="Tamura K."/>
            <person name="Chung S.J."/>
            <person name="Nakamura S."/>
            <person name="Kuroiwa H."/>
            <person name="Tanaka K."/>
            <person name="Sato N."/>
            <person name="Kuroiwa T."/>
        </authorList>
    </citation>
    <scope>NUCLEOTIDE SEQUENCE [LARGE SCALE GENOMIC DNA]</scope>
    <source>
        <strain evidence="8 9">10D</strain>
    </source>
</reference>
<dbReference type="GO" id="GO:0016020">
    <property type="term" value="C:membrane"/>
    <property type="evidence" value="ECO:0007669"/>
    <property type="project" value="UniProtKB-SubCell"/>
</dbReference>
<organism evidence="8 9">
    <name type="scientific">Cyanidioschyzon merolae (strain NIES-3377 / 10D)</name>
    <name type="common">Unicellular red alga</name>
    <dbReference type="NCBI Taxonomy" id="280699"/>
    <lineage>
        <taxon>Eukaryota</taxon>
        <taxon>Rhodophyta</taxon>
        <taxon>Bangiophyceae</taxon>
        <taxon>Cyanidiales</taxon>
        <taxon>Cyanidiaceae</taxon>
        <taxon>Cyanidioschyzon</taxon>
    </lineage>
</organism>
<keyword evidence="4 6" id="KW-1133">Transmembrane helix</keyword>
<proteinExistence type="inferred from homology"/>
<dbReference type="Pfam" id="PF04117">
    <property type="entry name" value="Mpv17_PMP22"/>
    <property type="match status" value="1"/>
</dbReference>
<feature type="transmembrane region" description="Helical" evidence="6">
    <location>
        <begin position="207"/>
        <end position="225"/>
    </location>
</feature>
<keyword evidence="9" id="KW-1185">Reference proteome</keyword>
<dbReference type="Gramene" id="CMS057CT">
    <property type="protein sequence ID" value="CMS057CT"/>
    <property type="gene ID" value="CMS057C"/>
</dbReference>
<dbReference type="RefSeq" id="XP_005538738.1">
    <property type="nucleotide sequence ID" value="XM_005538681.1"/>
</dbReference>
<dbReference type="eggNOG" id="KOG1944">
    <property type="taxonomic scope" value="Eukaryota"/>
</dbReference>
<keyword evidence="5 6" id="KW-0472">Membrane</keyword>
<dbReference type="Proteomes" id="UP000007014">
    <property type="component" value="Chromosome 19"/>
</dbReference>
<evidence type="ECO:0000256" key="7">
    <source>
        <dbReference type="SAM" id="MobiDB-lite"/>
    </source>
</evidence>
<comment type="similarity">
    <text evidence="2 6">Belongs to the peroxisomal membrane protein PXMP2/4 family.</text>
</comment>
<dbReference type="GO" id="GO:0005737">
    <property type="term" value="C:cytoplasm"/>
    <property type="evidence" value="ECO:0007669"/>
    <property type="project" value="TreeGrafter"/>
</dbReference>
<dbReference type="GeneID" id="16997442"/>
<dbReference type="STRING" id="280699.M1VHB0"/>
<evidence type="ECO:0000313" key="9">
    <source>
        <dbReference type="Proteomes" id="UP000007014"/>
    </source>
</evidence>
<evidence type="ECO:0000313" key="8">
    <source>
        <dbReference type="EMBL" id="BAM82702.1"/>
    </source>
</evidence>
<dbReference type="InterPro" id="IPR007248">
    <property type="entry name" value="Mpv17_PMP22"/>
</dbReference>
<dbReference type="HOGENOM" id="CLU_931764_0_0_1"/>
<feature type="region of interest" description="Disordered" evidence="7">
    <location>
        <begin position="72"/>
        <end position="104"/>
    </location>
</feature>
<evidence type="ECO:0000256" key="2">
    <source>
        <dbReference type="ARBA" id="ARBA00006824"/>
    </source>
</evidence>
<evidence type="ECO:0000256" key="5">
    <source>
        <dbReference type="ARBA" id="ARBA00023136"/>
    </source>
</evidence>
<sequence>MIGFVLLLSGQSNAQVSSRLRRSLCKGDTCACLREDELVPVGRARSPRGHRSVAGPSNVRLRRQRCCHLRTVSEGATGGGGGSGGRGGGSGGGGRGGDASGASPPQQPGLLLALFERYCRALERRPIFTKSITAALLNFFADLTAQYFEARKHPSDTPPGWQRRRTLSFAIIGLCFVGPGLHGWFSFLERAFPPSRLSLVGKLLIDQTLGAAVFNGVLLVMLYWLEHGGKFQDAWQSMKHRLPPTMIGNWKVWPAAQLVNFAFVPPAFRVLYVNSVSFFWTIYLSEIAHRTITKEEKKS</sequence>
<dbReference type="OMA" id="SHATCTR"/>
<accession>M1VHB0</accession>
<keyword evidence="3 6" id="KW-0812">Transmembrane</keyword>